<feature type="compositionally biased region" description="Basic and acidic residues" evidence="2">
    <location>
        <begin position="538"/>
        <end position="557"/>
    </location>
</feature>
<feature type="compositionally biased region" description="Acidic residues" evidence="2">
    <location>
        <begin position="316"/>
        <end position="328"/>
    </location>
</feature>
<reference evidence="6" key="1">
    <citation type="submission" date="2016-09" db="EMBL/GenBank/DDBJ databases">
        <authorList>
            <person name="Greninger A.L."/>
            <person name="Jerome K.R."/>
            <person name="Mcnair B."/>
            <person name="Wallis C."/>
            <person name="Fang F."/>
        </authorList>
    </citation>
    <scope>NUCLEOTIDE SEQUENCE [LARGE SCALE GENOMIC DNA]</scope>
    <source>
        <strain evidence="6">M7</strain>
    </source>
</reference>
<evidence type="ECO:0000259" key="4">
    <source>
        <dbReference type="Pfam" id="PF00934"/>
    </source>
</evidence>
<comment type="similarity">
    <text evidence="1">Belongs to the mycobacterial PPE family.</text>
</comment>
<feature type="compositionally biased region" description="Gly residues" evidence="2">
    <location>
        <begin position="435"/>
        <end position="446"/>
    </location>
</feature>
<dbReference type="Gene3D" id="1.20.1260.20">
    <property type="entry name" value="PPE superfamily"/>
    <property type="match status" value="1"/>
</dbReference>
<evidence type="ECO:0000259" key="3">
    <source>
        <dbReference type="Pfam" id="PF00823"/>
    </source>
</evidence>
<evidence type="ECO:0000313" key="6">
    <source>
        <dbReference type="Proteomes" id="UP000094243"/>
    </source>
</evidence>
<comment type="caution">
    <text evidence="5">The sequence shown here is derived from an EMBL/GenBank/DDBJ whole genome shotgun (WGS) entry which is preliminary data.</text>
</comment>
<dbReference type="InterPro" id="IPR000030">
    <property type="entry name" value="PPE_dom"/>
</dbReference>
<feature type="compositionally biased region" description="Low complexity" evidence="2">
    <location>
        <begin position="423"/>
        <end position="434"/>
    </location>
</feature>
<evidence type="ECO:0000256" key="2">
    <source>
        <dbReference type="SAM" id="MobiDB-lite"/>
    </source>
</evidence>
<dbReference type="InterPro" id="IPR038332">
    <property type="entry name" value="PPE_sf"/>
</dbReference>
<evidence type="ECO:0008006" key="7">
    <source>
        <dbReference type="Google" id="ProtNLM"/>
    </source>
</evidence>
<dbReference type="RefSeq" id="WP_069406286.1">
    <property type="nucleotide sequence ID" value="NZ_MIGZ01000100.1"/>
</dbReference>
<sequence length="589" mass="58065">MVDISFDPTALVAHGRDLADDAASHPPSCTGCQPAAPDEVSTAVAASFTAWATTLKLLVAQSVAHRVAGGLAVSATGVGLDQGDSEAAAVIASYGQAPQSSPAPVLPTAGTQTPPLPVAPAVPAVPAAMPAETWASFIHGGPGSEPLRTLATQFRTAASELEKQAGETERAARGVDANWNNGDQPAGRNLATHASWLTDAASYAKTLATSADSAANTVDNARTATPTPETFQTLRREYQAALQKFNASAGTVSEPLVIAKTNMSTAQAEALAAQTSYATAANVDTGTVPAPPPAPPPIVGEAPGGENPEQPKESTAEADDQQQDDQPEQIEKIKEGPAANKAGTDGDSAMNAETDSSAPSPGEVAALDGASPSDPAAASRAMAPASDATAGTAGAVLGSILGTVGQAAGSTSGMMPGGGGGSPLSALSGLSSIPGMGGLPGTGGTDMGTPQDMGFDDLSPDEWGTTPASSGGGGGAGGLPAGGPSSSVSAAAPGAGVPAPAATAPPPSAGAAATGRVGGPMGGMIPPMMGGMGANNSGERDTDLHPDKRVVHREHVNTEPVFGELEQVRKRPGRRKSTKTQEETDGDTD</sequence>
<evidence type="ECO:0000313" key="5">
    <source>
        <dbReference type="EMBL" id="ODQ91351.1"/>
    </source>
</evidence>
<dbReference type="OrthoDB" id="4601892at2"/>
<feature type="compositionally biased region" description="Low complexity" evidence="2">
    <location>
        <begin position="365"/>
        <end position="383"/>
    </location>
</feature>
<proteinExistence type="inferred from homology"/>
<dbReference type="AlphaFoldDB" id="A0A1E3RND1"/>
<dbReference type="Proteomes" id="UP000094243">
    <property type="component" value="Unassembled WGS sequence"/>
</dbReference>
<gene>
    <name evidence="5" type="ORF">BHQ17_16785</name>
</gene>
<feature type="region of interest" description="Disordered" evidence="2">
    <location>
        <begin position="412"/>
        <end position="589"/>
    </location>
</feature>
<keyword evidence="6" id="KW-1185">Reference proteome</keyword>
<feature type="domain" description="PE" evidence="4">
    <location>
        <begin position="12"/>
        <end position="65"/>
    </location>
</feature>
<feature type="compositionally biased region" description="Gly residues" evidence="2">
    <location>
        <begin position="470"/>
        <end position="481"/>
    </location>
</feature>
<dbReference type="EMBL" id="MIGZ01000100">
    <property type="protein sequence ID" value="ODQ91351.1"/>
    <property type="molecule type" value="Genomic_DNA"/>
</dbReference>
<feature type="compositionally biased region" description="Low complexity" evidence="2">
    <location>
        <begin position="482"/>
        <end position="502"/>
    </location>
</feature>
<name>A0A1E3RND1_9MYCO</name>
<dbReference type="InterPro" id="IPR000084">
    <property type="entry name" value="PE-PGRS_N"/>
</dbReference>
<feature type="domain" description="PPE" evidence="3">
    <location>
        <begin position="128"/>
        <end position="281"/>
    </location>
</feature>
<dbReference type="Pfam" id="PF00823">
    <property type="entry name" value="PPE"/>
    <property type="match status" value="1"/>
</dbReference>
<feature type="compositionally biased region" description="Pro residues" evidence="2">
    <location>
        <begin position="289"/>
        <end position="298"/>
    </location>
</feature>
<evidence type="ECO:0000256" key="1">
    <source>
        <dbReference type="ARBA" id="ARBA00010652"/>
    </source>
</evidence>
<organism evidence="5 6">
    <name type="scientific">Mycolicibacterium holsaticum</name>
    <dbReference type="NCBI Taxonomy" id="152142"/>
    <lineage>
        <taxon>Bacteria</taxon>
        <taxon>Bacillati</taxon>
        <taxon>Actinomycetota</taxon>
        <taxon>Actinomycetes</taxon>
        <taxon>Mycobacteriales</taxon>
        <taxon>Mycobacteriaceae</taxon>
        <taxon>Mycolicibacterium</taxon>
    </lineage>
</organism>
<feature type="region of interest" description="Disordered" evidence="2">
    <location>
        <begin position="283"/>
        <end position="383"/>
    </location>
</feature>
<protein>
    <recommendedName>
        <fullName evidence="7">PPE family domain-containing protein</fullName>
    </recommendedName>
</protein>
<dbReference type="Pfam" id="PF00934">
    <property type="entry name" value="PE"/>
    <property type="match status" value="1"/>
</dbReference>
<accession>A0A1E3RND1</accession>
<dbReference type="SUPFAM" id="SSF140459">
    <property type="entry name" value="PE/PPE dimer-like"/>
    <property type="match status" value="1"/>
</dbReference>